<dbReference type="EMBL" id="JX003246">
    <property type="protein sequence ID" value="AFJ66160.1"/>
    <property type="molecule type" value="Genomic_DNA"/>
</dbReference>
<reference evidence="1" key="1">
    <citation type="journal article" date="2012" name="Genetics">
        <title>Independent FLC Mutations as Causes of Flowering-Time Variation in Arabidopsis thaliana and Capsella rubella.</title>
        <authorList>
            <person name="Guo Y.L."/>
            <person name="Todesco M."/>
            <person name="Hagmann J."/>
            <person name="Das S."/>
            <person name="Weigel D."/>
        </authorList>
    </citation>
    <scope>NUCLEOTIDE SEQUENCE</scope>
</reference>
<accession>K4FQA9</accession>
<evidence type="ECO:0000313" key="1">
    <source>
        <dbReference type="EMBL" id="AFJ66160.1"/>
    </source>
</evidence>
<name>K4FQA9_ARAHA</name>
<gene>
    <name evidence="1" type="ORF">11M19.1</name>
</gene>
<feature type="non-terminal residue" evidence="1">
    <location>
        <position position="1"/>
    </location>
</feature>
<sequence length="145" mass="16835">KLGMNKVLPCEYGSRVRVPSFAKKFKNLRTHIKTTSFRYAPYENPRRRQYGYENDVVLIHVSVHVYDDSAPSIYTTIIIIVIHWKISTNTETAKFKPIVRNADISLLTRTTTTLSMIRSSHDPTSSTIHLKKITIMLNNRHELYN</sequence>
<dbReference type="AlphaFoldDB" id="K4FQA9"/>
<protein>
    <submittedName>
        <fullName evidence="1">Uncharacterized protein</fullName>
    </submittedName>
</protein>
<reference evidence="1" key="2">
    <citation type="submission" date="2012-05" db="EMBL/GenBank/DDBJ databases">
        <authorList>
            <person name="Lin X."/>
        </authorList>
    </citation>
    <scope>NUCLEOTIDE SEQUENCE</scope>
</reference>
<organism evidence="1">
    <name type="scientific">Arabidopsis halleri</name>
    <dbReference type="NCBI Taxonomy" id="81970"/>
    <lineage>
        <taxon>Eukaryota</taxon>
        <taxon>Viridiplantae</taxon>
        <taxon>Streptophyta</taxon>
        <taxon>Embryophyta</taxon>
        <taxon>Tracheophyta</taxon>
        <taxon>Spermatophyta</taxon>
        <taxon>Magnoliopsida</taxon>
        <taxon>eudicotyledons</taxon>
        <taxon>Gunneridae</taxon>
        <taxon>Pentapetalae</taxon>
        <taxon>rosids</taxon>
        <taxon>malvids</taxon>
        <taxon>Brassicales</taxon>
        <taxon>Brassicaceae</taxon>
        <taxon>Camelineae</taxon>
        <taxon>Arabidopsis</taxon>
    </lineage>
</organism>
<proteinExistence type="predicted"/>